<keyword evidence="7" id="KW-1185">Reference proteome</keyword>
<accession>A0A8E2X684</accession>
<dbReference type="PATRIC" id="fig|909613.9.peg.1450"/>
<dbReference type="GO" id="GO:0016301">
    <property type="term" value="F:kinase activity"/>
    <property type="evidence" value="ECO:0007669"/>
    <property type="project" value="UniProtKB-KW"/>
</dbReference>
<name>W7J2D3_9PSEU</name>
<proteinExistence type="predicted"/>
<evidence type="ECO:0000313" key="7">
    <source>
        <dbReference type="Proteomes" id="UP000019277"/>
    </source>
</evidence>
<evidence type="ECO:0000259" key="5">
    <source>
        <dbReference type="PROSITE" id="PS50921"/>
    </source>
</evidence>
<dbReference type="RefSeq" id="WP_035279880.1">
    <property type="nucleotide sequence ID" value="NZ_AYXG01000051.1"/>
</dbReference>
<dbReference type="Gene3D" id="3.30.450.40">
    <property type="match status" value="1"/>
</dbReference>
<dbReference type="InterPro" id="IPR029016">
    <property type="entry name" value="GAF-like_dom_sf"/>
</dbReference>
<evidence type="ECO:0000256" key="2">
    <source>
        <dbReference type="ARBA" id="ARBA00022777"/>
    </source>
</evidence>
<keyword evidence="2" id="KW-0418">Kinase</keyword>
<dbReference type="Pfam" id="PF03861">
    <property type="entry name" value="ANTAR"/>
    <property type="match status" value="1"/>
</dbReference>
<comment type="caution">
    <text evidence="6">The sequence shown here is derived from an EMBL/GenBank/DDBJ whole genome shotgun (WGS) entry which is preliminary data.</text>
</comment>
<evidence type="ECO:0000256" key="3">
    <source>
        <dbReference type="ARBA" id="ARBA00023015"/>
    </source>
</evidence>
<dbReference type="eggNOG" id="COG3707">
    <property type="taxonomic scope" value="Bacteria"/>
</dbReference>
<keyword evidence="4" id="KW-0804">Transcription</keyword>
<dbReference type="Pfam" id="PF13185">
    <property type="entry name" value="GAF_2"/>
    <property type="match status" value="1"/>
</dbReference>
<dbReference type="InterPro" id="IPR003018">
    <property type="entry name" value="GAF"/>
</dbReference>
<evidence type="ECO:0000313" key="6">
    <source>
        <dbReference type="EMBL" id="EWC63222.1"/>
    </source>
</evidence>
<dbReference type="InterPro" id="IPR011006">
    <property type="entry name" value="CheY-like_superfamily"/>
</dbReference>
<evidence type="ECO:0000256" key="4">
    <source>
        <dbReference type="ARBA" id="ARBA00023163"/>
    </source>
</evidence>
<gene>
    <name evidence="6" type="ORF">UO65_1436</name>
</gene>
<dbReference type="SUPFAM" id="SSF55781">
    <property type="entry name" value="GAF domain-like"/>
    <property type="match status" value="1"/>
</dbReference>
<dbReference type="InterPro" id="IPR012074">
    <property type="entry name" value="GAF_ANTAR"/>
</dbReference>
<keyword evidence="3" id="KW-0805">Transcription regulation</keyword>
<dbReference type="AlphaFoldDB" id="W7J2D3"/>
<dbReference type="SMART" id="SM00065">
    <property type="entry name" value="GAF"/>
    <property type="match status" value="1"/>
</dbReference>
<feature type="domain" description="ANTAR" evidence="5">
    <location>
        <begin position="175"/>
        <end position="236"/>
    </location>
</feature>
<dbReference type="GO" id="GO:0003723">
    <property type="term" value="F:RNA binding"/>
    <property type="evidence" value="ECO:0007669"/>
    <property type="project" value="InterPro"/>
</dbReference>
<dbReference type="SUPFAM" id="SSF52172">
    <property type="entry name" value="CheY-like"/>
    <property type="match status" value="1"/>
</dbReference>
<sequence>MGQQPERAWPVVLDEVTAAVESLTAALDSVEDFTLLLQQVCEQVTRAVPGVDEASITLLVDGSPRTAATTSDIPARLDRDQYATGDGPCLRAASTGHLVRVSVEEAAEQWPAFAKDARAAGFGSFLSAPLTIDEEYTGAVNCYSAAEHGFAELDVKLLDLYTSTVTATLRVHRRYQRARDTTEQLIIALETRAVIDQAKGILMALRQIPADEAFTLLAEQSQRENIKLRDLAARFVAHTTGRPDHGA</sequence>
<organism evidence="6 7">
    <name type="scientific">Actinokineospora spheciospongiae</name>
    <dbReference type="NCBI Taxonomy" id="909613"/>
    <lineage>
        <taxon>Bacteria</taxon>
        <taxon>Bacillati</taxon>
        <taxon>Actinomycetota</taxon>
        <taxon>Actinomycetes</taxon>
        <taxon>Pseudonocardiales</taxon>
        <taxon>Pseudonocardiaceae</taxon>
        <taxon>Actinokineospora</taxon>
    </lineage>
</organism>
<dbReference type="EMBL" id="AYXG01000051">
    <property type="protein sequence ID" value="EWC63222.1"/>
    <property type="molecule type" value="Genomic_DNA"/>
</dbReference>
<accession>W7J2D3</accession>
<dbReference type="PIRSF" id="PIRSF036625">
    <property type="entry name" value="GAF_ANTAR"/>
    <property type="match status" value="1"/>
</dbReference>
<reference evidence="6 7" key="1">
    <citation type="journal article" date="2014" name="Genome Announc.">
        <title>Draft Genome Sequence of the Antitrypanosomally Active Sponge-Associated Bacterium Actinokineospora sp. Strain EG49.</title>
        <authorList>
            <person name="Harjes J."/>
            <person name="Ryu T."/>
            <person name="Abdelmohsen U.R."/>
            <person name="Moitinho-Silva L."/>
            <person name="Horn H."/>
            <person name="Ravasi T."/>
            <person name="Hentschel U."/>
        </authorList>
    </citation>
    <scope>NUCLEOTIDE SEQUENCE [LARGE SCALE GENOMIC DNA]</scope>
    <source>
        <strain evidence="6 7">EG49</strain>
    </source>
</reference>
<dbReference type="InterPro" id="IPR005561">
    <property type="entry name" value="ANTAR"/>
</dbReference>
<dbReference type="OrthoDB" id="4929862at2"/>
<dbReference type="Gene3D" id="1.10.10.10">
    <property type="entry name" value="Winged helix-like DNA-binding domain superfamily/Winged helix DNA-binding domain"/>
    <property type="match status" value="1"/>
</dbReference>
<dbReference type="Proteomes" id="UP000019277">
    <property type="component" value="Unassembled WGS sequence"/>
</dbReference>
<dbReference type="PROSITE" id="PS50921">
    <property type="entry name" value="ANTAR"/>
    <property type="match status" value="1"/>
</dbReference>
<protein>
    <submittedName>
        <fullName evidence="6">GAF domain-containing protein</fullName>
    </submittedName>
</protein>
<evidence type="ECO:0000256" key="1">
    <source>
        <dbReference type="ARBA" id="ARBA00022679"/>
    </source>
</evidence>
<keyword evidence="1" id="KW-0808">Transferase</keyword>
<dbReference type="SMART" id="SM01012">
    <property type="entry name" value="ANTAR"/>
    <property type="match status" value="1"/>
</dbReference>
<dbReference type="InterPro" id="IPR036388">
    <property type="entry name" value="WH-like_DNA-bd_sf"/>
</dbReference>
<dbReference type="STRING" id="909613.UO65_1436"/>